<dbReference type="InterPro" id="IPR001810">
    <property type="entry name" value="F-box_dom"/>
</dbReference>
<name>A0A565CKM5_9BRAS</name>
<dbReference type="EMBL" id="CABITT030000008">
    <property type="protein sequence ID" value="VVB14225.1"/>
    <property type="molecule type" value="Genomic_DNA"/>
</dbReference>
<dbReference type="CDD" id="cd22164">
    <property type="entry name" value="F-box_AtSKIP19-like"/>
    <property type="match status" value="1"/>
</dbReference>
<comment type="caution">
    <text evidence="2">The sequence shown here is derived from an EMBL/GenBank/DDBJ whole genome shotgun (WGS) entry which is preliminary data.</text>
</comment>
<accession>A0A565CKM5</accession>
<keyword evidence="3" id="KW-1185">Reference proteome</keyword>
<dbReference type="Pfam" id="PF12937">
    <property type="entry name" value="F-box-like"/>
    <property type="match status" value="1"/>
</dbReference>
<proteinExistence type="predicted"/>
<dbReference type="PROSITE" id="PS50181">
    <property type="entry name" value="FBOX"/>
    <property type="match status" value="1"/>
</dbReference>
<reference evidence="2" key="1">
    <citation type="submission" date="2019-07" db="EMBL/GenBank/DDBJ databases">
        <authorList>
            <person name="Dittberner H."/>
        </authorList>
    </citation>
    <scope>NUCLEOTIDE SEQUENCE [LARGE SCALE GENOMIC DNA]</scope>
</reference>
<sequence length="296" mass="33463">MKKEKESSNWAELPSELTVLIFLRLSMFEILVNAQKVCKSWHRVSKDPSVWRKIDIGFCKQGYKFDSMCRHAIDRSQGGLVEINLGNCCSDSLLSYIADRSTNLRSLGFKMYYRVTNEGLENAVAKLLSLEELAVTHPMGRLNLKAIGFSCPKLKTLKLIFSGFEPTSTSIRPENRDAIEIAESMPELRHLQLLGNGLTNVGLNAILDNCSHSEHLDLRHCININLVGDLEKRCSEKIKVLRRPHDSTYDCPFSIDDIDSEDDLGLVCDDNDYNDDSDIEVDYDHLAGRVTAVVFF</sequence>
<organism evidence="2 3">
    <name type="scientific">Arabis nemorensis</name>
    <dbReference type="NCBI Taxonomy" id="586526"/>
    <lineage>
        <taxon>Eukaryota</taxon>
        <taxon>Viridiplantae</taxon>
        <taxon>Streptophyta</taxon>
        <taxon>Embryophyta</taxon>
        <taxon>Tracheophyta</taxon>
        <taxon>Spermatophyta</taxon>
        <taxon>Magnoliopsida</taxon>
        <taxon>eudicotyledons</taxon>
        <taxon>Gunneridae</taxon>
        <taxon>Pentapetalae</taxon>
        <taxon>rosids</taxon>
        <taxon>malvids</taxon>
        <taxon>Brassicales</taxon>
        <taxon>Brassicaceae</taxon>
        <taxon>Arabideae</taxon>
        <taxon>Arabis</taxon>
    </lineage>
</organism>
<evidence type="ECO:0000313" key="2">
    <source>
        <dbReference type="EMBL" id="VVB14225.1"/>
    </source>
</evidence>
<dbReference type="SUPFAM" id="SSF52047">
    <property type="entry name" value="RNI-like"/>
    <property type="match status" value="1"/>
</dbReference>
<dbReference type="Proteomes" id="UP000489600">
    <property type="component" value="Unassembled WGS sequence"/>
</dbReference>
<dbReference type="PANTHER" id="PTHR38926">
    <property type="entry name" value="F-BOX DOMAIN CONTAINING PROTEIN, EXPRESSED"/>
    <property type="match status" value="1"/>
</dbReference>
<dbReference type="PANTHER" id="PTHR38926:SF2">
    <property type="entry name" value="F-BOX_LRR-REPEAT PROTEIN 21-RELATED"/>
    <property type="match status" value="1"/>
</dbReference>
<evidence type="ECO:0000313" key="3">
    <source>
        <dbReference type="Proteomes" id="UP000489600"/>
    </source>
</evidence>
<dbReference type="Gene3D" id="3.80.10.10">
    <property type="entry name" value="Ribonuclease Inhibitor"/>
    <property type="match status" value="1"/>
</dbReference>
<evidence type="ECO:0000259" key="1">
    <source>
        <dbReference type="PROSITE" id="PS50181"/>
    </source>
</evidence>
<protein>
    <recommendedName>
        <fullName evidence="1">F-box domain-containing protein</fullName>
    </recommendedName>
</protein>
<dbReference type="SMART" id="SM00256">
    <property type="entry name" value="FBOX"/>
    <property type="match status" value="1"/>
</dbReference>
<dbReference type="InterPro" id="IPR032675">
    <property type="entry name" value="LRR_dom_sf"/>
</dbReference>
<gene>
    <name evidence="2" type="ORF">ANE_LOCUS24669</name>
</gene>
<feature type="domain" description="F-box" evidence="1">
    <location>
        <begin position="7"/>
        <end position="54"/>
    </location>
</feature>
<dbReference type="OrthoDB" id="957465at2759"/>
<dbReference type="AlphaFoldDB" id="A0A565CKM5"/>